<protein>
    <submittedName>
        <fullName evidence="2">Uncharacterized protein</fullName>
    </submittedName>
</protein>
<gene>
    <name evidence="2" type="ORF">A7Q00_09400</name>
</gene>
<evidence type="ECO:0000313" key="2">
    <source>
        <dbReference type="EMBL" id="OAM40493.1"/>
    </source>
</evidence>
<organism evidence="2 3">
    <name type="scientific">Eikenella halliae</name>
    <dbReference type="NCBI Taxonomy" id="1795832"/>
    <lineage>
        <taxon>Bacteria</taxon>
        <taxon>Pseudomonadati</taxon>
        <taxon>Pseudomonadota</taxon>
        <taxon>Betaproteobacteria</taxon>
        <taxon>Neisseriales</taxon>
        <taxon>Neisseriaceae</taxon>
        <taxon>Eikenella</taxon>
    </lineage>
</organism>
<dbReference type="EMBL" id="LXSQ01000021">
    <property type="protein sequence ID" value="OAM40493.1"/>
    <property type="molecule type" value="Genomic_DNA"/>
</dbReference>
<sequence>MNDAAKARKKGCTAGAAQRGLHSGGCTAGAEAANLPAAVCRLSQTYYQSSEPRLTILAAGFAFINKGSQNWRSPFRLPWKGYLKNEFQ</sequence>
<keyword evidence="3" id="KW-1185">Reference proteome</keyword>
<comment type="caution">
    <text evidence="2">The sequence shown here is derived from an EMBL/GenBank/DDBJ whole genome shotgun (WGS) entry which is preliminary data.</text>
</comment>
<dbReference type="Proteomes" id="UP000077726">
    <property type="component" value="Unassembled WGS sequence"/>
</dbReference>
<evidence type="ECO:0000256" key="1">
    <source>
        <dbReference type="SAM" id="MobiDB-lite"/>
    </source>
</evidence>
<feature type="region of interest" description="Disordered" evidence="1">
    <location>
        <begin position="1"/>
        <end position="22"/>
    </location>
</feature>
<name>A0A1B6VXA0_9NEIS</name>
<evidence type="ECO:0000313" key="3">
    <source>
        <dbReference type="Proteomes" id="UP000077726"/>
    </source>
</evidence>
<reference evidence="3" key="1">
    <citation type="submission" date="2016-05" db="EMBL/GenBank/DDBJ databases">
        <title>Draft genome of Corynebacterium afermentans subsp. afermentans LCDC 88199T.</title>
        <authorList>
            <person name="Bernier A.-M."/>
            <person name="Bernard K."/>
        </authorList>
    </citation>
    <scope>NUCLEOTIDE SEQUENCE [LARGE SCALE GENOMIC DNA]</scope>
    <source>
        <strain evidence="3">NML130454</strain>
    </source>
</reference>
<dbReference type="AlphaFoldDB" id="A0A1B6VXA0"/>
<accession>A0A1B6VXA0</accession>
<proteinExistence type="predicted"/>